<dbReference type="PANTHER" id="PTHR47637">
    <property type="entry name" value="CHAPERONE SURA"/>
    <property type="match status" value="1"/>
</dbReference>
<accession>A0ABU0LEY3</accession>
<dbReference type="EMBL" id="JAUSVY010000005">
    <property type="protein sequence ID" value="MDQ0505679.1"/>
    <property type="molecule type" value="Genomic_DNA"/>
</dbReference>
<evidence type="ECO:0000313" key="3">
    <source>
        <dbReference type="EMBL" id="MDQ0505679.1"/>
    </source>
</evidence>
<dbReference type="InterPro" id="IPR050280">
    <property type="entry name" value="OMP_Chaperone_SurA"/>
</dbReference>
<dbReference type="PANTHER" id="PTHR47637:SF1">
    <property type="entry name" value="CHAPERONE SURA"/>
    <property type="match status" value="1"/>
</dbReference>
<dbReference type="Proteomes" id="UP001241747">
    <property type="component" value="Unassembled WGS sequence"/>
</dbReference>
<dbReference type="EC" id="5.2.1.8" evidence="3"/>
<name>A0ABU0LEY3_XANAG</name>
<gene>
    <name evidence="3" type="ORF">QOZ94_002479</name>
</gene>
<feature type="signal peptide" evidence="2">
    <location>
        <begin position="1"/>
        <end position="30"/>
    </location>
</feature>
<dbReference type="RefSeq" id="WP_237345520.1">
    <property type="nucleotide sequence ID" value="NZ_JABWGX010000010.1"/>
</dbReference>
<dbReference type="SUPFAM" id="SSF109998">
    <property type="entry name" value="Triger factor/SurA peptide-binding domain-like"/>
    <property type="match status" value="1"/>
</dbReference>
<organism evidence="3 4">
    <name type="scientific">Xanthobacter agilis</name>
    <dbReference type="NCBI Taxonomy" id="47492"/>
    <lineage>
        <taxon>Bacteria</taxon>
        <taxon>Pseudomonadati</taxon>
        <taxon>Pseudomonadota</taxon>
        <taxon>Alphaproteobacteria</taxon>
        <taxon>Hyphomicrobiales</taxon>
        <taxon>Xanthobacteraceae</taxon>
        <taxon>Xanthobacter</taxon>
    </lineage>
</organism>
<keyword evidence="1 2" id="KW-0732">Signal</keyword>
<dbReference type="GO" id="GO:0003755">
    <property type="term" value="F:peptidyl-prolyl cis-trans isomerase activity"/>
    <property type="evidence" value="ECO:0007669"/>
    <property type="project" value="UniProtKB-EC"/>
</dbReference>
<protein>
    <submittedName>
        <fullName evidence="3">Peptidyl-prolyl cis-trans isomerase SurA</fullName>
        <ecNumber evidence="3">5.2.1.8</ecNumber>
    </submittedName>
</protein>
<evidence type="ECO:0000256" key="2">
    <source>
        <dbReference type="SAM" id="SignalP"/>
    </source>
</evidence>
<dbReference type="InterPro" id="IPR027304">
    <property type="entry name" value="Trigger_fact/SurA_dom_sf"/>
</dbReference>
<keyword evidence="3" id="KW-0413">Isomerase</keyword>
<evidence type="ECO:0000313" key="4">
    <source>
        <dbReference type="Proteomes" id="UP001241747"/>
    </source>
</evidence>
<feature type="chain" id="PRO_5047021625" evidence="2">
    <location>
        <begin position="31"/>
        <end position="306"/>
    </location>
</feature>
<reference evidence="3 4" key="1">
    <citation type="submission" date="2023-07" db="EMBL/GenBank/DDBJ databases">
        <title>Genomic Encyclopedia of Type Strains, Phase IV (KMG-IV): sequencing the most valuable type-strain genomes for metagenomic binning, comparative biology and taxonomic classification.</title>
        <authorList>
            <person name="Goeker M."/>
        </authorList>
    </citation>
    <scope>NUCLEOTIDE SEQUENCE [LARGE SCALE GENOMIC DNA]</scope>
    <source>
        <strain evidence="3 4">DSM 3770</strain>
    </source>
</reference>
<comment type="caution">
    <text evidence="3">The sequence shown here is derived from an EMBL/GenBank/DDBJ whole genome shotgun (WGS) entry which is preliminary data.</text>
</comment>
<dbReference type="Gene3D" id="1.10.4030.10">
    <property type="entry name" value="Porin chaperone SurA, peptide-binding domain"/>
    <property type="match status" value="1"/>
</dbReference>
<proteinExistence type="predicted"/>
<keyword evidence="4" id="KW-1185">Reference proteome</keyword>
<evidence type="ECO:0000256" key="1">
    <source>
        <dbReference type="ARBA" id="ARBA00022729"/>
    </source>
</evidence>
<sequence length="306" mass="34004">MRIPHRLVSAIVFALALLVPLLGSGFAAHAQQIVVMVNGTPITSYDVLQRQRLLQLIDKKSLSAKDALQELIDDRLKIQQARKIQSDLEQKDIDRMYASVAERSGRTPAQLTQGLAQAGLDAQAFKTKLAADYVWSQYVRSRAGNVTIRDADVVAALQQRGQTTLVATEYALRPIIFVVPRKANTYGARLQEANALRAKFNGCDAGIEMVKGLKEVVVRQQVLRLSSDMPPNLQKILDQTAVGRLTPPEVSQAGVETFAVCDKREVRGESSQKREIKDQLSSKEFTAESKKLLDELRKSALIQYRH</sequence>